<dbReference type="EMBL" id="MU118750">
    <property type="protein sequence ID" value="KAF9642037.1"/>
    <property type="molecule type" value="Genomic_DNA"/>
</dbReference>
<keyword evidence="2" id="KW-1185">Reference proteome</keyword>
<reference evidence="1" key="2">
    <citation type="journal article" date="2020" name="Nat. Commun.">
        <title>Large-scale genome sequencing of mycorrhizal fungi provides insights into the early evolution of symbiotic traits.</title>
        <authorList>
            <person name="Miyauchi S."/>
            <person name="Kiss E."/>
            <person name="Kuo A."/>
            <person name="Drula E."/>
            <person name="Kohler A."/>
            <person name="Sanchez-Garcia M."/>
            <person name="Morin E."/>
            <person name="Andreopoulos B."/>
            <person name="Barry K.W."/>
            <person name="Bonito G."/>
            <person name="Buee M."/>
            <person name="Carver A."/>
            <person name="Chen C."/>
            <person name="Cichocki N."/>
            <person name="Clum A."/>
            <person name="Culley D."/>
            <person name="Crous P.W."/>
            <person name="Fauchery L."/>
            <person name="Girlanda M."/>
            <person name="Hayes R.D."/>
            <person name="Keri Z."/>
            <person name="LaButti K."/>
            <person name="Lipzen A."/>
            <person name="Lombard V."/>
            <person name="Magnuson J."/>
            <person name="Maillard F."/>
            <person name="Murat C."/>
            <person name="Nolan M."/>
            <person name="Ohm R.A."/>
            <person name="Pangilinan J."/>
            <person name="Pereira M.F."/>
            <person name="Perotto S."/>
            <person name="Peter M."/>
            <person name="Pfister S."/>
            <person name="Riley R."/>
            <person name="Sitrit Y."/>
            <person name="Stielow J.B."/>
            <person name="Szollosi G."/>
            <person name="Zifcakova L."/>
            <person name="Stursova M."/>
            <person name="Spatafora J.W."/>
            <person name="Tedersoo L."/>
            <person name="Vaario L.M."/>
            <person name="Yamada A."/>
            <person name="Yan M."/>
            <person name="Wang P."/>
            <person name="Xu J."/>
            <person name="Bruns T."/>
            <person name="Baldrian P."/>
            <person name="Vilgalys R."/>
            <person name="Dunand C."/>
            <person name="Henrissat B."/>
            <person name="Grigoriev I.V."/>
            <person name="Hibbett D."/>
            <person name="Nagy L.G."/>
            <person name="Martin F.M."/>
        </authorList>
    </citation>
    <scope>NUCLEOTIDE SEQUENCE</scope>
    <source>
        <strain evidence="1">P2</strain>
    </source>
</reference>
<protein>
    <submittedName>
        <fullName evidence="1">Uncharacterized protein</fullName>
    </submittedName>
</protein>
<organism evidence="1 2">
    <name type="scientific">Thelephora ganbajun</name>
    <name type="common">Ganba fungus</name>
    <dbReference type="NCBI Taxonomy" id="370292"/>
    <lineage>
        <taxon>Eukaryota</taxon>
        <taxon>Fungi</taxon>
        <taxon>Dikarya</taxon>
        <taxon>Basidiomycota</taxon>
        <taxon>Agaricomycotina</taxon>
        <taxon>Agaricomycetes</taxon>
        <taxon>Thelephorales</taxon>
        <taxon>Thelephoraceae</taxon>
        <taxon>Thelephora</taxon>
    </lineage>
</organism>
<comment type="caution">
    <text evidence="1">The sequence shown here is derived from an EMBL/GenBank/DDBJ whole genome shotgun (WGS) entry which is preliminary data.</text>
</comment>
<name>A0ACB6YXQ6_THEGA</name>
<proteinExistence type="predicted"/>
<accession>A0ACB6YXQ6</accession>
<dbReference type="Proteomes" id="UP000886501">
    <property type="component" value="Unassembled WGS sequence"/>
</dbReference>
<reference evidence="1" key="1">
    <citation type="submission" date="2019-10" db="EMBL/GenBank/DDBJ databases">
        <authorList>
            <consortium name="DOE Joint Genome Institute"/>
            <person name="Kuo A."/>
            <person name="Miyauchi S."/>
            <person name="Kiss E."/>
            <person name="Drula E."/>
            <person name="Kohler A."/>
            <person name="Sanchez-Garcia M."/>
            <person name="Andreopoulos B."/>
            <person name="Barry K.W."/>
            <person name="Bonito G."/>
            <person name="Buee M."/>
            <person name="Carver A."/>
            <person name="Chen C."/>
            <person name="Cichocki N."/>
            <person name="Clum A."/>
            <person name="Culley D."/>
            <person name="Crous P.W."/>
            <person name="Fauchery L."/>
            <person name="Girlanda M."/>
            <person name="Hayes R."/>
            <person name="Keri Z."/>
            <person name="Labutti K."/>
            <person name="Lipzen A."/>
            <person name="Lombard V."/>
            <person name="Magnuson J."/>
            <person name="Maillard F."/>
            <person name="Morin E."/>
            <person name="Murat C."/>
            <person name="Nolan M."/>
            <person name="Ohm R."/>
            <person name="Pangilinan J."/>
            <person name="Pereira M."/>
            <person name="Perotto S."/>
            <person name="Peter M."/>
            <person name="Riley R."/>
            <person name="Sitrit Y."/>
            <person name="Stielow B."/>
            <person name="Szollosi G."/>
            <person name="Zifcakova L."/>
            <person name="Stursova M."/>
            <person name="Spatafora J.W."/>
            <person name="Tedersoo L."/>
            <person name="Vaario L.-M."/>
            <person name="Yamada A."/>
            <person name="Yan M."/>
            <person name="Wang P."/>
            <person name="Xu J."/>
            <person name="Bruns T."/>
            <person name="Baldrian P."/>
            <person name="Vilgalys R."/>
            <person name="Henrissat B."/>
            <person name="Grigoriev I.V."/>
            <person name="Hibbett D."/>
            <person name="Nagy L.G."/>
            <person name="Martin F.M."/>
        </authorList>
    </citation>
    <scope>NUCLEOTIDE SEQUENCE</scope>
    <source>
        <strain evidence="1">P2</strain>
    </source>
</reference>
<sequence length="614" mass="69403">MVQQEKIYNQRCKLMKPAEAAVLKDFPSAKAAEYRHGDRKGCLKGTRGPILDEIELWARDFDKPPVYWLNGLAGTGKSTIAQTIAERIFADGQLGASFFCSRDFQDRSNLKFIFPTVAVQLARNYHEFRSIFVPLVQFDPEIAHESLYSQMDKLIVRPLKQSDISTVIIIDALDECKDDEPASAILPVLGQFIFKIPKVKFFVTGRPEPRIREGFRLPLLAEATDVFILHNVEPSLVSNDIRLFFKHSFLELGRRRQDLDEWPTREQLDLLCERAAGLFVYAAATIKFIDRRNNDPKEQLDRLLQSPESSAREGKIKLKASTTLDSLYMTILQEAFGDDDPEDDHRTRSTLGAVILAANPLSPSIIATLLGFSFKDVFLRLSSVHSLLILQEDPDSPVRPFHKSFPDFIIDPARCTNERFHVSPPTHHPELLAGCLELMNRRLEKNMCDLPCGVANCEVDDLRERTERHIGPALQYACKSWHKHLIDGHTVRTPAIASALRQFLEKKFLFWLEVLSVLGAAREAVDALDVAAKSLEASPTLDLVIDCFRFVMRFLEIISTSSPHIYHSALPLCPRKSIVRGLHEPHARPLTRIVRGLPNSWDPSIAAAGFPSRV</sequence>
<evidence type="ECO:0000313" key="1">
    <source>
        <dbReference type="EMBL" id="KAF9642037.1"/>
    </source>
</evidence>
<gene>
    <name evidence="1" type="ORF">BDM02DRAFT_2747890</name>
</gene>
<evidence type="ECO:0000313" key="2">
    <source>
        <dbReference type="Proteomes" id="UP000886501"/>
    </source>
</evidence>
<feature type="non-terminal residue" evidence="1">
    <location>
        <position position="614"/>
    </location>
</feature>